<dbReference type="OrthoDB" id="5596743at2759"/>
<proteinExistence type="predicted"/>
<dbReference type="AlphaFoldDB" id="A0A8H4RHP7"/>
<reference evidence="2 3" key="1">
    <citation type="submission" date="2020-03" db="EMBL/GenBank/DDBJ databases">
        <title>Draft Genome Sequence of Cudoniella acicularis.</title>
        <authorList>
            <person name="Buettner E."/>
            <person name="Kellner H."/>
        </authorList>
    </citation>
    <scope>NUCLEOTIDE SEQUENCE [LARGE SCALE GENOMIC DNA]</scope>
    <source>
        <strain evidence="2 3">DSM 108380</strain>
    </source>
</reference>
<keyword evidence="3" id="KW-1185">Reference proteome</keyword>
<feature type="signal peptide" evidence="1">
    <location>
        <begin position="1"/>
        <end position="27"/>
    </location>
</feature>
<name>A0A8H4RHP7_9HELO</name>
<gene>
    <name evidence="2" type="ORF">G7Y89_g9779</name>
</gene>
<dbReference type="EMBL" id="JAAMPI010000821">
    <property type="protein sequence ID" value="KAF4628372.1"/>
    <property type="molecule type" value="Genomic_DNA"/>
</dbReference>
<feature type="chain" id="PRO_5034851512" description="Apple domain-containing protein" evidence="1">
    <location>
        <begin position="28"/>
        <end position="293"/>
    </location>
</feature>
<evidence type="ECO:0008006" key="4">
    <source>
        <dbReference type="Google" id="ProtNLM"/>
    </source>
</evidence>
<evidence type="ECO:0000256" key="1">
    <source>
        <dbReference type="SAM" id="SignalP"/>
    </source>
</evidence>
<organism evidence="2 3">
    <name type="scientific">Cudoniella acicularis</name>
    <dbReference type="NCBI Taxonomy" id="354080"/>
    <lineage>
        <taxon>Eukaryota</taxon>
        <taxon>Fungi</taxon>
        <taxon>Dikarya</taxon>
        <taxon>Ascomycota</taxon>
        <taxon>Pezizomycotina</taxon>
        <taxon>Leotiomycetes</taxon>
        <taxon>Helotiales</taxon>
        <taxon>Tricladiaceae</taxon>
        <taxon>Cudoniella</taxon>
    </lineage>
</organism>
<accession>A0A8H4RHP7</accession>
<dbReference type="Proteomes" id="UP000566819">
    <property type="component" value="Unassembled WGS sequence"/>
</dbReference>
<sequence>MIRSTIIVLSLLSGSFASLLQARGCDADNCARAITGTRFAPSIQASHTADCSSFMIESIISANAPTITTTITITDFVMAHDRRAKRTAAAAAPRADTPSGVPVSAIFASAVAAVKAATPVKARVAEVAAREVLVVTSIPTLVPTYASACSGTSRYSSACSCAGITRTTTSLATVTSTVITTTTATACDPNNNYGLIYINGYTDPNLQSNIGFVQNSSPAACCALCFSADSPYPGCWGYEMIDNFCLIGYELGGPNAPTQTCPYGIYDFTDWTLSTGANFGQGPCLDVIPNTTP</sequence>
<evidence type="ECO:0000313" key="2">
    <source>
        <dbReference type="EMBL" id="KAF4628372.1"/>
    </source>
</evidence>
<keyword evidence="1" id="KW-0732">Signal</keyword>
<comment type="caution">
    <text evidence="2">The sequence shown here is derived from an EMBL/GenBank/DDBJ whole genome shotgun (WGS) entry which is preliminary data.</text>
</comment>
<evidence type="ECO:0000313" key="3">
    <source>
        <dbReference type="Proteomes" id="UP000566819"/>
    </source>
</evidence>
<protein>
    <recommendedName>
        <fullName evidence="4">Apple domain-containing protein</fullName>
    </recommendedName>
</protein>